<dbReference type="CDD" id="cd07061">
    <property type="entry name" value="HP_HAP_like"/>
    <property type="match status" value="1"/>
</dbReference>
<evidence type="ECO:0008006" key="5">
    <source>
        <dbReference type="Google" id="ProtNLM"/>
    </source>
</evidence>
<dbReference type="Proteomes" id="UP000241769">
    <property type="component" value="Unassembled WGS sequence"/>
</dbReference>
<dbReference type="SUPFAM" id="SSF53254">
    <property type="entry name" value="Phosphoglycerate mutase-like"/>
    <property type="match status" value="1"/>
</dbReference>
<evidence type="ECO:0000256" key="2">
    <source>
        <dbReference type="ARBA" id="ARBA00022801"/>
    </source>
</evidence>
<organism evidence="3 4">
    <name type="scientific">Planoprotostelium fungivorum</name>
    <dbReference type="NCBI Taxonomy" id="1890364"/>
    <lineage>
        <taxon>Eukaryota</taxon>
        <taxon>Amoebozoa</taxon>
        <taxon>Evosea</taxon>
        <taxon>Variosea</taxon>
        <taxon>Cavosteliida</taxon>
        <taxon>Cavosteliaceae</taxon>
        <taxon>Planoprotostelium</taxon>
    </lineage>
</organism>
<dbReference type="InterPro" id="IPR000560">
    <property type="entry name" value="His_Pase_clade-2"/>
</dbReference>
<dbReference type="InterPro" id="IPR029033">
    <property type="entry name" value="His_PPase_superfam"/>
</dbReference>
<reference evidence="3 4" key="1">
    <citation type="journal article" date="2018" name="Genome Biol. Evol.">
        <title>Multiple Roots of Fruiting Body Formation in Amoebozoa.</title>
        <authorList>
            <person name="Hillmann F."/>
            <person name="Forbes G."/>
            <person name="Novohradska S."/>
            <person name="Ferling I."/>
            <person name="Riege K."/>
            <person name="Groth M."/>
            <person name="Westermann M."/>
            <person name="Marz M."/>
            <person name="Spaller T."/>
            <person name="Winckler T."/>
            <person name="Schaap P."/>
            <person name="Glockner G."/>
        </authorList>
    </citation>
    <scope>NUCLEOTIDE SEQUENCE [LARGE SCALE GENOMIC DNA]</scope>
    <source>
        <strain evidence="3 4">Jena</strain>
    </source>
</reference>
<gene>
    <name evidence="3" type="ORF">PROFUN_00459</name>
</gene>
<dbReference type="GO" id="GO:0016791">
    <property type="term" value="F:phosphatase activity"/>
    <property type="evidence" value="ECO:0007669"/>
    <property type="project" value="TreeGrafter"/>
</dbReference>
<dbReference type="AlphaFoldDB" id="A0A2P6N0V7"/>
<comment type="caution">
    <text evidence="3">The sequence shown here is derived from an EMBL/GenBank/DDBJ whole genome shotgun (WGS) entry which is preliminary data.</text>
</comment>
<dbReference type="EMBL" id="MDYQ01000257">
    <property type="protein sequence ID" value="PRP77598.1"/>
    <property type="molecule type" value="Genomic_DNA"/>
</dbReference>
<evidence type="ECO:0000256" key="1">
    <source>
        <dbReference type="ARBA" id="ARBA00005375"/>
    </source>
</evidence>
<dbReference type="Gene3D" id="3.40.50.1240">
    <property type="entry name" value="Phosphoglycerate mutase-like"/>
    <property type="match status" value="1"/>
</dbReference>
<dbReference type="PANTHER" id="PTHR11567">
    <property type="entry name" value="ACID PHOSPHATASE-RELATED"/>
    <property type="match status" value="1"/>
</dbReference>
<dbReference type="InParanoid" id="A0A2P6N0V7"/>
<dbReference type="Pfam" id="PF00328">
    <property type="entry name" value="His_Phos_2"/>
    <property type="match status" value="1"/>
</dbReference>
<dbReference type="PANTHER" id="PTHR11567:SF110">
    <property type="entry name" value="2-PHOSPHOXYLOSE PHOSPHATASE 1"/>
    <property type="match status" value="1"/>
</dbReference>
<dbReference type="OrthoDB" id="16224at2759"/>
<proteinExistence type="inferred from homology"/>
<accession>A0A2P6N0V7</accession>
<dbReference type="PROSITE" id="PS00616">
    <property type="entry name" value="HIS_ACID_PHOSPHAT_1"/>
    <property type="match status" value="1"/>
</dbReference>
<evidence type="ECO:0000313" key="3">
    <source>
        <dbReference type="EMBL" id="PRP77598.1"/>
    </source>
</evidence>
<comment type="similarity">
    <text evidence="1">Belongs to the histidine acid phosphatase family.</text>
</comment>
<keyword evidence="2" id="KW-0378">Hydrolase</keyword>
<dbReference type="STRING" id="1890364.A0A2P6N0V7"/>
<protein>
    <recommendedName>
        <fullName evidence="5">Acid phosphatase</fullName>
    </recommendedName>
</protein>
<dbReference type="InterPro" id="IPR050645">
    <property type="entry name" value="Histidine_acid_phosphatase"/>
</dbReference>
<sequence>MSAPTEKPRLELQLVTVVARHGLRTPSKLLSSDKSSIWSCDLNKMSPPAQELVHFFDHFNIHRIDEDGDKTDETSKPHNHSQSLKNDVKVDQKMLLLPRGNCKGGQLTVNARPGHLQMIRLGEKYAQRYATYDNQFRLLDPEYDPSEVYLRSTPSKRTMESVQSVMFGMYGKANHPNFTVHVKDKKDENMYPDKSCTSLFALRDEIKKSTEFTEGEATFQKKLLEEVKDEDVRNRINRGAWIGMENTLHSLERHRWPHPIVSQTARDTITSASGWYAKMLHGGPTTIRLGIGRFMSDVLKVMQGKVDGLRGKETEASRIRFAYFSGHDNTLIPLMNGLGIYMGHPPMGSHLEFEMYKKIHTKSVSSSDEDKPPVMNNSFLDDQLKGSNKEDLWIRVLFNDEERTLPKCKTKQETFNKSQFLPRPEGDEEDQMTLCPWNTFHDILTKHVPANYKEECQMKADKMEEPFEE</sequence>
<keyword evidence="4" id="KW-1185">Reference proteome</keyword>
<name>A0A2P6N0V7_9EUKA</name>
<evidence type="ECO:0000313" key="4">
    <source>
        <dbReference type="Proteomes" id="UP000241769"/>
    </source>
</evidence>
<dbReference type="InterPro" id="IPR033379">
    <property type="entry name" value="Acid_Pase_AS"/>
</dbReference>